<comment type="subcellular location">
    <subcellularLocation>
        <location evidence="1 10">Cytoplasm</location>
    </subcellularLocation>
</comment>
<evidence type="ECO:0000256" key="1">
    <source>
        <dbReference type="ARBA" id="ARBA00004496"/>
    </source>
</evidence>
<keyword evidence="8 10" id="KW-0030">Aminoacyl-tRNA synthetase</keyword>
<accession>N8Y0Y3</accession>
<dbReference type="Gene3D" id="3.30.930.10">
    <property type="entry name" value="Bira Bifunctional Protein, Domain 2"/>
    <property type="match status" value="2"/>
</dbReference>
<dbReference type="Proteomes" id="UP000018438">
    <property type="component" value="Unassembled WGS sequence"/>
</dbReference>
<evidence type="ECO:0000256" key="8">
    <source>
        <dbReference type="ARBA" id="ARBA00023146"/>
    </source>
</evidence>
<dbReference type="PIRSF" id="PIRSF001535">
    <property type="entry name" value="ProRS_1"/>
    <property type="match status" value="1"/>
</dbReference>
<evidence type="ECO:0000256" key="6">
    <source>
        <dbReference type="ARBA" id="ARBA00022840"/>
    </source>
</evidence>
<dbReference type="CDD" id="cd04334">
    <property type="entry name" value="ProRS-INS"/>
    <property type="match status" value="1"/>
</dbReference>
<dbReference type="GO" id="GO:0002161">
    <property type="term" value="F:aminoacyl-tRNA deacylase activity"/>
    <property type="evidence" value="ECO:0007669"/>
    <property type="project" value="InterPro"/>
</dbReference>
<dbReference type="PANTHER" id="PTHR42753">
    <property type="entry name" value="MITOCHONDRIAL RIBOSOME PROTEIN L39/PROLYL-TRNA LIGASE FAMILY MEMBER"/>
    <property type="match status" value="1"/>
</dbReference>
<keyword evidence="13" id="KW-1185">Reference proteome</keyword>
<dbReference type="InterPro" id="IPR004154">
    <property type="entry name" value="Anticodon-bd"/>
</dbReference>
<dbReference type="SUPFAM" id="SSF52954">
    <property type="entry name" value="Class II aaRS ABD-related"/>
    <property type="match status" value="1"/>
</dbReference>
<dbReference type="EMBL" id="APPI01000016">
    <property type="protein sequence ID" value="ENV12940.1"/>
    <property type="molecule type" value="Genomic_DNA"/>
</dbReference>
<comment type="similarity">
    <text evidence="10">Belongs to the class-II aminoacyl-tRNA synthetase family. ProS type 1 subfamily.</text>
</comment>
<dbReference type="EC" id="6.1.1.15" evidence="10"/>
<evidence type="ECO:0000256" key="3">
    <source>
        <dbReference type="ARBA" id="ARBA00022490"/>
    </source>
</evidence>
<dbReference type="RefSeq" id="WP_004814759.1">
    <property type="nucleotide sequence ID" value="NZ_KB849452.1"/>
</dbReference>
<dbReference type="Gene3D" id="3.40.50.800">
    <property type="entry name" value="Anticodon-binding domain"/>
    <property type="match status" value="1"/>
</dbReference>
<dbReference type="InterPro" id="IPR023717">
    <property type="entry name" value="Pro-tRNA-Synthase_IIa_type1"/>
</dbReference>
<dbReference type="CDD" id="cd00861">
    <property type="entry name" value="ProRS_anticodon_short"/>
    <property type="match status" value="1"/>
</dbReference>
<dbReference type="NCBIfam" id="TIGR00409">
    <property type="entry name" value="proS_fam_II"/>
    <property type="match status" value="1"/>
</dbReference>
<evidence type="ECO:0000256" key="2">
    <source>
        <dbReference type="ARBA" id="ARBA00011738"/>
    </source>
</evidence>
<dbReference type="PATRIC" id="fig|1217675.3.peg.1546"/>
<name>N8Y0Y3_9GAMM</name>
<comment type="caution">
    <text evidence="12">The sequence shown here is derived from an EMBL/GenBank/DDBJ whole genome shotgun (WGS) entry which is preliminary data.</text>
</comment>
<dbReference type="GO" id="GO:0005524">
    <property type="term" value="F:ATP binding"/>
    <property type="evidence" value="ECO:0007669"/>
    <property type="project" value="UniProtKB-UniRule"/>
</dbReference>
<dbReference type="InterPro" id="IPR033730">
    <property type="entry name" value="ProRS_core_prok"/>
</dbReference>
<feature type="domain" description="Aminoacyl-transfer RNA synthetases class-II family profile" evidence="11">
    <location>
        <begin position="38"/>
        <end position="472"/>
    </location>
</feature>
<evidence type="ECO:0000256" key="9">
    <source>
        <dbReference type="ARBA" id="ARBA00047671"/>
    </source>
</evidence>
<dbReference type="PROSITE" id="PS50862">
    <property type="entry name" value="AA_TRNA_LIGASE_II"/>
    <property type="match status" value="1"/>
</dbReference>
<dbReference type="CDD" id="cd00779">
    <property type="entry name" value="ProRS_core_prok"/>
    <property type="match status" value="1"/>
</dbReference>
<comment type="subunit">
    <text evidence="2 10">Homodimer.</text>
</comment>
<evidence type="ECO:0000313" key="13">
    <source>
        <dbReference type="Proteomes" id="UP000018438"/>
    </source>
</evidence>
<keyword evidence="7 10" id="KW-0648">Protein biosynthesis</keyword>
<keyword evidence="5 10" id="KW-0547">Nucleotide-binding</keyword>
<evidence type="ECO:0000256" key="10">
    <source>
        <dbReference type="HAMAP-Rule" id="MF_01569"/>
    </source>
</evidence>
<protein>
    <recommendedName>
        <fullName evidence="10">Proline--tRNA ligase</fullName>
        <ecNumber evidence="10">6.1.1.15</ecNumber>
    </recommendedName>
    <alternativeName>
        <fullName evidence="10">Prolyl-tRNA synthetase</fullName>
        <shortName evidence="10">ProRS</shortName>
    </alternativeName>
</protein>
<dbReference type="GO" id="GO:0005829">
    <property type="term" value="C:cytosol"/>
    <property type="evidence" value="ECO:0007669"/>
    <property type="project" value="TreeGrafter"/>
</dbReference>
<keyword evidence="3 10" id="KW-0963">Cytoplasm</keyword>
<dbReference type="HOGENOM" id="CLU_016739_0_0_6"/>
<evidence type="ECO:0000259" key="11">
    <source>
        <dbReference type="PROSITE" id="PS50862"/>
    </source>
</evidence>
<evidence type="ECO:0000256" key="7">
    <source>
        <dbReference type="ARBA" id="ARBA00022917"/>
    </source>
</evidence>
<dbReference type="FunFam" id="3.30.930.10:FF:000097">
    <property type="entry name" value="Proline--tRNA ligase"/>
    <property type="match status" value="1"/>
</dbReference>
<dbReference type="InterPro" id="IPR006195">
    <property type="entry name" value="aa-tRNA-synth_II"/>
</dbReference>
<dbReference type="PANTHER" id="PTHR42753:SF2">
    <property type="entry name" value="PROLINE--TRNA LIGASE"/>
    <property type="match status" value="1"/>
</dbReference>
<dbReference type="InterPro" id="IPR007214">
    <property type="entry name" value="YbaK/aa-tRNA-synth-assoc-dom"/>
</dbReference>
<dbReference type="InterPro" id="IPR004500">
    <property type="entry name" value="Pro-tRNA-synth_IIa_bac-type"/>
</dbReference>
<dbReference type="HAMAP" id="MF_01569">
    <property type="entry name" value="Pro_tRNA_synth_type1"/>
    <property type="match status" value="1"/>
</dbReference>
<dbReference type="SUPFAM" id="SSF55826">
    <property type="entry name" value="YbaK/ProRS associated domain"/>
    <property type="match status" value="1"/>
</dbReference>
<dbReference type="Pfam" id="PF00587">
    <property type="entry name" value="tRNA-synt_2b"/>
    <property type="match status" value="1"/>
</dbReference>
<dbReference type="InterPro" id="IPR036621">
    <property type="entry name" value="Anticodon-bd_dom_sf"/>
</dbReference>
<gene>
    <name evidence="10" type="primary">proS</name>
    <name evidence="12" type="ORF">F965_01596</name>
</gene>
<evidence type="ECO:0000256" key="4">
    <source>
        <dbReference type="ARBA" id="ARBA00022598"/>
    </source>
</evidence>
<comment type="catalytic activity">
    <reaction evidence="9 10">
        <text>tRNA(Pro) + L-proline + ATP = L-prolyl-tRNA(Pro) + AMP + diphosphate</text>
        <dbReference type="Rhea" id="RHEA:14305"/>
        <dbReference type="Rhea" id="RHEA-COMP:9700"/>
        <dbReference type="Rhea" id="RHEA-COMP:9702"/>
        <dbReference type="ChEBI" id="CHEBI:30616"/>
        <dbReference type="ChEBI" id="CHEBI:33019"/>
        <dbReference type="ChEBI" id="CHEBI:60039"/>
        <dbReference type="ChEBI" id="CHEBI:78442"/>
        <dbReference type="ChEBI" id="CHEBI:78532"/>
        <dbReference type="ChEBI" id="CHEBI:456215"/>
        <dbReference type="EC" id="6.1.1.15"/>
    </reaction>
</comment>
<reference evidence="12 13" key="1">
    <citation type="submission" date="2013-02" db="EMBL/GenBank/DDBJ databases">
        <title>The Genome Sequence of Acinetobacter schindleri NIPH 900.</title>
        <authorList>
            <consortium name="The Broad Institute Genome Sequencing Platform"/>
            <consortium name="The Broad Institute Genome Sequencing Center for Infectious Disease"/>
            <person name="Cerqueira G."/>
            <person name="Feldgarden M."/>
            <person name="Courvalin P."/>
            <person name="Perichon B."/>
            <person name="Grillot-Courvalin C."/>
            <person name="Clermont D."/>
            <person name="Rocha E."/>
            <person name="Yoon E.-J."/>
            <person name="Nemec A."/>
            <person name="Walker B."/>
            <person name="Young S.K."/>
            <person name="Zeng Q."/>
            <person name="Gargeya S."/>
            <person name="Fitzgerald M."/>
            <person name="Haas B."/>
            <person name="Abouelleil A."/>
            <person name="Alvarado L."/>
            <person name="Arachchi H.M."/>
            <person name="Berlin A.M."/>
            <person name="Chapman S.B."/>
            <person name="Dewar J."/>
            <person name="Goldberg J."/>
            <person name="Griggs A."/>
            <person name="Gujja S."/>
            <person name="Hansen M."/>
            <person name="Howarth C."/>
            <person name="Imamovic A."/>
            <person name="Larimer J."/>
            <person name="McCowan C."/>
            <person name="Murphy C."/>
            <person name="Neiman D."/>
            <person name="Pearson M."/>
            <person name="Priest M."/>
            <person name="Roberts A."/>
            <person name="Saif S."/>
            <person name="Shea T."/>
            <person name="Sisk P."/>
            <person name="Sykes S."/>
            <person name="Wortman J."/>
            <person name="Nusbaum C."/>
            <person name="Birren B."/>
        </authorList>
    </citation>
    <scope>NUCLEOTIDE SEQUENCE [LARGE SCALE GENOMIC DNA]</scope>
    <source>
        <strain evidence="12 13">NIPH 900</strain>
    </source>
</reference>
<dbReference type="InterPro" id="IPR036754">
    <property type="entry name" value="YbaK/aa-tRNA-synt-asso_dom_sf"/>
</dbReference>
<proteinExistence type="inferred from homology"/>
<dbReference type="Pfam" id="PF03129">
    <property type="entry name" value="HGTP_anticodon"/>
    <property type="match status" value="1"/>
</dbReference>
<dbReference type="GO" id="GO:0006433">
    <property type="term" value="P:prolyl-tRNA aminoacylation"/>
    <property type="evidence" value="ECO:0007669"/>
    <property type="project" value="UniProtKB-UniRule"/>
</dbReference>
<dbReference type="PRINTS" id="PR01046">
    <property type="entry name" value="TRNASYNTHPRO"/>
</dbReference>
<evidence type="ECO:0000313" key="12">
    <source>
        <dbReference type="EMBL" id="ENV12940.1"/>
    </source>
</evidence>
<keyword evidence="4 10" id="KW-0436">Ligase</keyword>
<dbReference type="InterPro" id="IPR050062">
    <property type="entry name" value="Pro-tRNA_synthetase"/>
</dbReference>
<comment type="function">
    <text evidence="10">Catalyzes the attachment of proline to tRNA(Pro) in a two-step reaction: proline is first activated by ATP to form Pro-AMP and then transferred to the acceptor end of tRNA(Pro). As ProRS can inadvertently accommodate and process non-cognate amino acids such as alanine and cysteine, to avoid such errors it has two additional distinct editing activities against alanine. One activity is designated as 'pretransfer' editing and involves the tRNA(Pro)-independent hydrolysis of activated Ala-AMP. The other activity is designated 'posttransfer' editing and involves deacylation of mischarged Ala-tRNA(Pro). The misacylated Cys-tRNA(Pro) is not edited by ProRS.</text>
</comment>
<dbReference type="SUPFAM" id="SSF55681">
    <property type="entry name" value="Class II aaRS and biotin synthetases"/>
    <property type="match status" value="1"/>
</dbReference>
<dbReference type="InterPro" id="IPR044140">
    <property type="entry name" value="ProRS_anticodon_short"/>
</dbReference>
<keyword evidence="6 10" id="KW-0067">ATP-binding</keyword>
<dbReference type="InterPro" id="IPR002314">
    <property type="entry name" value="aa-tRNA-synt_IIb"/>
</dbReference>
<comment type="domain">
    <text evidence="10">Consists of three domains: the N-terminal catalytic domain, the editing domain and the C-terminal anticodon-binding domain.</text>
</comment>
<sequence>MRASRFLFATLRETPNDAEVISHQLMLRAGMIRKLASGLYTWLPMGVRVLNKVEAIVREEMDRAGSLQVLMPVTQPASLWEESGRYVQYGPELLRFKDRHTNDFVLGPTHEEVITDLARNELKSYKQLPANFYQVQTKFRDEIRPRFGVMRSREFIMKDAYSFHADQESLQETYDKMYDAYCKIFTRLGLNFRPVQADTGSIGGSGSHEFHVLASSGEDDIAFSTESDYAANIEMAEAVLVGERAAPAQELKVVDTPNQKTIADVSHFLGTDPAHSVKALLVQGVAKEAGQPAPVVALFLRGDHELNEIKAEKHPQIAAPLAFATEAQLAELGLTAGFVGPQGLVEKGITVIADRAASVLSDFVAGANEADKHATGVNWDRDAQFTEVYDLRNVVEGDPSPDGKGTLQIKRGIEVGHIFQLGKKYSEALGCKVLGEDGKPFTVTMGCYGIGVTRVVASAIEQNYDEKGIIWPAAIAPFEVAIVPMNAHKSPRTLEAAEALYAELQAAGYDVLLDDRNERPGVKFSDLELTGIPHRIVIGEKGLDAGTFEYKGRRDAESVNLSKEELLVKIAK</sequence>
<dbReference type="FunFam" id="3.30.930.10:FF:000043">
    <property type="entry name" value="Proline--tRNA ligase"/>
    <property type="match status" value="1"/>
</dbReference>
<dbReference type="Pfam" id="PF04073">
    <property type="entry name" value="tRNA_edit"/>
    <property type="match status" value="1"/>
</dbReference>
<dbReference type="InterPro" id="IPR045864">
    <property type="entry name" value="aa-tRNA-synth_II/BPL/LPL"/>
</dbReference>
<dbReference type="AlphaFoldDB" id="N8Y0Y3"/>
<dbReference type="NCBIfam" id="NF006625">
    <property type="entry name" value="PRK09194.1"/>
    <property type="match status" value="1"/>
</dbReference>
<dbReference type="InterPro" id="IPR002316">
    <property type="entry name" value="Pro-tRNA-ligase_IIa"/>
</dbReference>
<evidence type="ECO:0000256" key="5">
    <source>
        <dbReference type="ARBA" id="ARBA00022741"/>
    </source>
</evidence>
<organism evidence="12 13">
    <name type="scientific">Acinetobacter schindleri NIPH 900</name>
    <dbReference type="NCBI Taxonomy" id="1217675"/>
    <lineage>
        <taxon>Bacteria</taxon>
        <taxon>Pseudomonadati</taxon>
        <taxon>Pseudomonadota</taxon>
        <taxon>Gammaproteobacteria</taxon>
        <taxon>Moraxellales</taxon>
        <taxon>Moraxellaceae</taxon>
        <taxon>Acinetobacter</taxon>
    </lineage>
</organism>
<dbReference type="GO" id="GO:0004827">
    <property type="term" value="F:proline-tRNA ligase activity"/>
    <property type="evidence" value="ECO:0007669"/>
    <property type="project" value="UniProtKB-UniRule"/>
</dbReference>